<keyword evidence="2" id="KW-1185">Reference proteome</keyword>
<dbReference type="EMBL" id="AZGZ01000005">
    <property type="protein sequence ID" value="KZZ95022.1"/>
    <property type="molecule type" value="Genomic_DNA"/>
</dbReference>
<dbReference type="SFLD" id="SFLDS00003">
    <property type="entry name" value="Haloacid_Dehalogenase"/>
    <property type="match status" value="1"/>
</dbReference>
<dbReference type="GO" id="GO:0050308">
    <property type="term" value="F:sugar-phosphatase activity"/>
    <property type="evidence" value="ECO:0007669"/>
    <property type="project" value="TreeGrafter"/>
</dbReference>
<gene>
    <name evidence="1" type="ORF">AAP_01510</name>
</gene>
<dbReference type="PANTHER" id="PTHR43481:SF4">
    <property type="entry name" value="GLYCEROL-1-PHOSPHATE PHOSPHOHYDROLASE 1-RELATED"/>
    <property type="match status" value="1"/>
</dbReference>
<dbReference type="NCBIfam" id="TIGR01509">
    <property type="entry name" value="HAD-SF-IA-v3"/>
    <property type="match status" value="1"/>
</dbReference>
<accession>A0A162IJ70</accession>
<name>A0A162IJ70_9EURO</name>
<dbReference type="Pfam" id="PF13419">
    <property type="entry name" value="HAD_2"/>
    <property type="match status" value="1"/>
</dbReference>
<dbReference type="Gene3D" id="3.40.50.1000">
    <property type="entry name" value="HAD superfamily/HAD-like"/>
    <property type="match status" value="1"/>
</dbReference>
<dbReference type="Proteomes" id="UP000242877">
    <property type="component" value="Unassembled WGS sequence"/>
</dbReference>
<evidence type="ECO:0000313" key="1">
    <source>
        <dbReference type="EMBL" id="KZZ95022.1"/>
    </source>
</evidence>
<dbReference type="InterPro" id="IPR023214">
    <property type="entry name" value="HAD_sf"/>
</dbReference>
<dbReference type="InterPro" id="IPR041492">
    <property type="entry name" value="HAD_2"/>
</dbReference>
<dbReference type="CDD" id="cd07527">
    <property type="entry name" value="HAD_ScGPP-like"/>
    <property type="match status" value="1"/>
</dbReference>
<reference evidence="1 2" key="1">
    <citation type="journal article" date="2016" name="Genome Biol. Evol.">
        <title>Divergent and convergent evolution of fungal pathogenicity.</title>
        <authorList>
            <person name="Shang Y."/>
            <person name="Xiao G."/>
            <person name="Zheng P."/>
            <person name="Cen K."/>
            <person name="Zhan S."/>
            <person name="Wang C."/>
        </authorList>
    </citation>
    <scope>NUCLEOTIDE SEQUENCE [LARGE SCALE GENOMIC DNA]</scope>
    <source>
        <strain evidence="1 2">ARSEF 7405</strain>
    </source>
</reference>
<dbReference type="AlphaFoldDB" id="A0A162IJ70"/>
<proteinExistence type="predicted"/>
<dbReference type="Gene3D" id="1.10.150.240">
    <property type="entry name" value="Putative phosphatase, domain 2"/>
    <property type="match status" value="1"/>
</dbReference>
<dbReference type="OrthoDB" id="40579at2759"/>
<dbReference type="InterPro" id="IPR036412">
    <property type="entry name" value="HAD-like_sf"/>
</dbReference>
<dbReference type="SUPFAM" id="SSF56784">
    <property type="entry name" value="HAD-like"/>
    <property type="match status" value="1"/>
</dbReference>
<dbReference type="InterPro" id="IPR051806">
    <property type="entry name" value="HAD-like_SPP"/>
</dbReference>
<dbReference type="InterPro" id="IPR023198">
    <property type="entry name" value="PGP-like_dom2"/>
</dbReference>
<protein>
    <submittedName>
        <fullName evidence="1">(DL)-glycerol-3-phosphatase</fullName>
    </submittedName>
</protein>
<sequence length="238" mass="25900">MGSFEHSFSAPTQTLSFDGLLFDFDGTIVDSTEAVVKFWHRLANERGLDAEEILHYSHGRRTIEVLGNLWPEAATQDKVNELEATIVSDFGENCIVLPGAAALMSEMNQHNVPWAVVTSGTYVLAGGWIRKLELSHPKTMVTADMVTNGKPHPMPYLMGRTKLGLPETAQMCVFEDAPSGIVSGKKAGMTVIALATTHSIDRLKDAGADIIVKNLESVVFKKFEDGKVVLEVSNALVN</sequence>
<evidence type="ECO:0000313" key="2">
    <source>
        <dbReference type="Proteomes" id="UP000242877"/>
    </source>
</evidence>
<dbReference type="VEuPathDB" id="FungiDB:AAP_01510"/>
<dbReference type="SFLD" id="SFLDG01135">
    <property type="entry name" value="C1.5.6:_HAD__Beta-PGM__Phospha"/>
    <property type="match status" value="1"/>
</dbReference>
<comment type="caution">
    <text evidence="1">The sequence shown here is derived from an EMBL/GenBank/DDBJ whole genome shotgun (WGS) entry which is preliminary data.</text>
</comment>
<dbReference type="InterPro" id="IPR006439">
    <property type="entry name" value="HAD-SF_hydro_IA"/>
</dbReference>
<organism evidence="1 2">
    <name type="scientific">Ascosphaera apis ARSEF 7405</name>
    <dbReference type="NCBI Taxonomy" id="392613"/>
    <lineage>
        <taxon>Eukaryota</taxon>
        <taxon>Fungi</taxon>
        <taxon>Dikarya</taxon>
        <taxon>Ascomycota</taxon>
        <taxon>Pezizomycotina</taxon>
        <taxon>Eurotiomycetes</taxon>
        <taxon>Eurotiomycetidae</taxon>
        <taxon>Onygenales</taxon>
        <taxon>Ascosphaeraceae</taxon>
        <taxon>Ascosphaera</taxon>
    </lineage>
</organism>
<dbReference type="PANTHER" id="PTHR43481">
    <property type="entry name" value="FRUCTOSE-1-PHOSPHATE PHOSPHATASE"/>
    <property type="match status" value="1"/>
</dbReference>
<dbReference type="SFLD" id="SFLDG01129">
    <property type="entry name" value="C1.5:_HAD__Beta-PGM__Phosphata"/>
    <property type="match status" value="1"/>
</dbReference>